<accession>A0ACC2WDA6</accession>
<proteinExistence type="predicted"/>
<evidence type="ECO:0000313" key="1">
    <source>
        <dbReference type="EMBL" id="KAJ9109401.1"/>
    </source>
</evidence>
<protein>
    <submittedName>
        <fullName evidence="1">Uncharacterized protein</fullName>
    </submittedName>
</protein>
<reference evidence="1" key="1">
    <citation type="submission" date="2023-04" db="EMBL/GenBank/DDBJ databases">
        <title>Draft Genome sequencing of Naganishia species isolated from polar environments using Oxford Nanopore Technology.</title>
        <authorList>
            <person name="Leo P."/>
            <person name="Venkateswaran K."/>
        </authorList>
    </citation>
    <scope>NUCLEOTIDE SEQUENCE</scope>
    <source>
        <strain evidence="1">MNA-CCFEE 5261</strain>
    </source>
</reference>
<evidence type="ECO:0000313" key="2">
    <source>
        <dbReference type="Proteomes" id="UP001241377"/>
    </source>
</evidence>
<name>A0ACC2WDA6_9TREE</name>
<keyword evidence="2" id="KW-1185">Reference proteome</keyword>
<dbReference type="Proteomes" id="UP001241377">
    <property type="component" value="Unassembled WGS sequence"/>
</dbReference>
<organism evidence="1 2">
    <name type="scientific">Naganishia cerealis</name>
    <dbReference type="NCBI Taxonomy" id="610337"/>
    <lineage>
        <taxon>Eukaryota</taxon>
        <taxon>Fungi</taxon>
        <taxon>Dikarya</taxon>
        <taxon>Basidiomycota</taxon>
        <taxon>Agaricomycotina</taxon>
        <taxon>Tremellomycetes</taxon>
        <taxon>Filobasidiales</taxon>
        <taxon>Filobasidiaceae</taxon>
        <taxon>Naganishia</taxon>
    </lineage>
</organism>
<gene>
    <name evidence="1" type="ORF">QFC19_002153</name>
</gene>
<comment type="caution">
    <text evidence="1">The sequence shown here is derived from an EMBL/GenBank/DDBJ whole genome shotgun (WGS) entry which is preliminary data.</text>
</comment>
<sequence>MVSIRPIRLPFFKRARHFHIGTTFKQQYTYNYNYTPRKWPRRLLYFGVGTLITTGYIYYAWWPKHTFPLSVAKILRKGLWAESDRGENDYQLALKYYIMALEHCDEIGMDSLSDEYTGIQLKVAEMFERLDQKENAEFIYNEIATLYMKVLTAAPDSEDGRRIATPEHRAHLIQKDLRIAIKLVELNNLNPLLSKAILMTHLLIAQDEVHKKLGPSGTIYKMTAISDDDKTPQNYNATIKHDSITVSTDGVVTLINKNPAAWYPFSDEFFNAMDLLTAICVATGDLGMASRVKISMTEWMLLADVDPHKLLLSQCNLASLLYLQAEEFEAQEIGFRRKLAESAGLDYDTIKTLTPKTVQELQDAKDMVQKMMEKGSVEDKAEYQEAIANKDKCIGLSVETYQSVLEFAKKLPQEIIENNSTINETVALATYGLGVVHLHLSQYEKAERLLREARVRSRSCGYEGLIAEIERELGKLFKERKLRQQGQAGLGEVDIEMDIHINK</sequence>
<dbReference type="EMBL" id="JASBWR010000018">
    <property type="protein sequence ID" value="KAJ9109401.1"/>
    <property type="molecule type" value="Genomic_DNA"/>
</dbReference>